<reference evidence="2" key="1">
    <citation type="submission" date="2021-02" db="EMBL/GenBank/DDBJ databases">
        <authorList>
            <person name="Nieuwenhuis M."/>
            <person name="Van De Peppel L.J.J."/>
        </authorList>
    </citation>
    <scope>NUCLEOTIDE SEQUENCE</scope>
    <source>
        <strain evidence="2">D49</strain>
    </source>
</reference>
<dbReference type="AlphaFoldDB" id="A0A9P7GMX0"/>
<evidence type="ECO:0000256" key="1">
    <source>
        <dbReference type="SAM" id="MobiDB-lite"/>
    </source>
</evidence>
<protein>
    <submittedName>
        <fullName evidence="2">Uncharacterized protein</fullName>
    </submittedName>
</protein>
<reference evidence="2" key="2">
    <citation type="submission" date="2021-10" db="EMBL/GenBank/DDBJ databases">
        <title>Phylogenomics reveals ancestral predisposition of the termite-cultivated fungus Termitomyces towards a domesticated lifestyle.</title>
        <authorList>
            <person name="Auxier B."/>
            <person name="Grum-Grzhimaylo A."/>
            <person name="Cardenas M.E."/>
            <person name="Lodge J.D."/>
            <person name="Laessoe T."/>
            <person name="Pedersen O."/>
            <person name="Smith M.E."/>
            <person name="Kuyper T.W."/>
            <person name="Franco-Molano E.A."/>
            <person name="Baroni T.J."/>
            <person name="Aanen D.K."/>
        </authorList>
    </citation>
    <scope>NUCLEOTIDE SEQUENCE</scope>
    <source>
        <strain evidence="2">D49</strain>
    </source>
</reference>
<accession>A0A9P7GMX0</accession>
<gene>
    <name evidence="2" type="ORF">H0H81_001648</name>
</gene>
<proteinExistence type="predicted"/>
<feature type="region of interest" description="Disordered" evidence="1">
    <location>
        <begin position="205"/>
        <end position="229"/>
    </location>
</feature>
<evidence type="ECO:0000313" key="2">
    <source>
        <dbReference type="EMBL" id="KAG5649882.1"/>
    </source>
</evidence>
<dbReference type="OrthoDB" id="3053768at2759"/>
<keyword evidence="3" id="KW-1185">Reference proteome</keyword>
<organism evidence="2 3">
    <name type="scientific">Sphagnurus paluster</name>
    <dbReference type="NCBI Taxonomy" id="117069"/>
    <lineage>
        <taxon>Eukaryota</taxon>
        <taxon>Fungi</taxon>
        <taxon>Dikarya</taxon>
        <taxon>Basidiomycota</taxon>
        <taxon>Agaricomycotina</taxon>
        <taxon>Agaricomycetes</taxon>
        <taxon>Agaricomycetidae</taxon>
        <taxon>Agaricales</taxon>
        <taxon>Tricholomatineae</taxon>
        <taxon>Lyophyllaceae</taxon>
        <taxon>Sphagnurus</taxon>
    </lineage>
</organism>
<feature type="compositionally biased region" description="Polar residues" evidence="1">
    <location>
        <begin position="212"/>
        <end position="229"/>
    </location>
</feature>
<feature type="region of interest" description="Disordered" evidence="1">
    <location>
        <begin position="80"/>
        <end position="127"/>
    </location>
</feature>
<dbReference type="Proteomes" id="UP000717328">
    <property type="component" value="Unassembled WGS sequence"/>
</dbReference>
<evidence type="ECO:0000313" key="3">
    <source>
        <dbReference type="Proteomes" id="UP000717328"/>
    </source>
</evidence>
<name>A0A9P7GMX0_9AGAR</name>
<comment type="caution">
    <text evidence="2">The sequence shown here is derived from an EMBL/GenBank/DDBJ whole genome shotgun (WGS) entry which is preliminary data.</text>
</comment>
<feature type="compositionally biased region" description="Low complexity" evidence="1">
    <location>
        <begin position="1"/>
        <end position="20"/>
    </location>
</feature>
<feature type="region of interest" description="Disordered" evidence="1">
    <location>
        <begin position="1"/>
        <end position="57"/>
    </location>
</feature>
<sequence length="229" mass="24691">MSHCPSFQSTTTSTPSISSPRATKRLSTSTIVRGRDSPFPIAPLNQHRRHTSLPGPSTLRTSILLQKRYSSVPAVQTIATSRSTTIQSDDETDSTIPARGRTLTRTRSPSRFRSPNPSPTGARTPPADAEVEIVIACRALRTTGTLLRVPPFPLPHRTPSLARLVSQSPRPIPTATSETGTRTGKPAARPPPPLVLDAICNYAPGVGRPQMRTASRYTPRSSARASQNM</sequence>
<feature type="region of interest" description="Disordered" evidence="1">
    <location>
        <begin position="165"/>
        <end position="193"/>
    </location>
</feature>
<dbReference type="EMBL" id="JABCKI010000654">
    <property type="protein sequence ID" value="KAG5649882.1"/>
    <property type="molecule type" value="Genomic_DNA"/>
</dbReference>
<feature type="compositionally biased region" description="Polar residues" evidence="1">
    <location>
        <begin position="165"/>
        <end position="182"/>
    </location>
</feature>